<dbReference type="Gene3D" id="3.40.30.10">
    <property type="entry name" value="Glutaredoxin"/>
    <property type="match status" value="1"/>
</dbReference>
<dbReference type="EMBL" id="CAKC01000041">
    <property type="protein sequence ID" value="CCI86919.1"/>
    <property type="molecule type" value="Genomic_DNA"/>
</dbReference>
<feature type="domain" description="Thioredoxin" evidence="5">
    <location>
        <begin position="17"/>
        <end position="163"/>
    </location>
</feature>
<dbReference type="InterPro" id="IPR013766">
    <property type="entry name" value="Thioredoxin_domain"/>
</dbReference>
<keyword evidence="4" id="KW-0676">Redox-active center</keyword>
<name>I7KNU2_9LACO</name>
<keyword evidence="9" id="KW-1185">Reference proteome</keyword>
<dbReference type="GO" id="GO:0008379">
    <property type="term" value="F:thioredoxin peroxidase activity"/>
    <property type="evidence" value="ECO:0007669"/>
    <property type="project" value="InterPro"/>
</dbReference>
<evidence type="ECO:0000313" key="8">
    <source>
        <dbReference type="Proteomes" id="UP000009326"/>
    </source>
</evidence>
<reference evidence="7 9" key="2">
    <citation type="journal article" date="2015" name="Genome Announc.">
        <title>Expanding the biotechnology potential of lactobacilli through comparative genomics of 213 strains and associated genera.</title>
        <authorList>
            <person name="Sun Z."/>
            <person name="Harris H.M."/>
            <person name="McCann A."/>
            <person name="Guo C."/>
            <person name="Argimon S."/>
            <person name="Zhang W."/>
            <person name="Yang X."/>
            <person name="Jeffery I.B."/>
            <person name="Cooney J.C."/>
            <person name="Kagawa T.F."/>
            <person name="Liu W."/>
            <person name="Song Y."/>
            <person name="Salvetti E."/>
            <person name="Wrobel A."/>
            <person name="Rasinkangas P."/>
            <person name="Parkhill J."/>
            <person name="Rea M.C."/>
            <person name="O'Sullivan O."/>
            <person name="Ritari J."/>
            <person name="Douillard F.P."/>
            <person name="Paul Ross R."/>
            <person name="Yang R."/>
            <person name="Briner A.E."/>
            <person name="Felis G.E."/>
            <person name="de Vos W.M."/>
            <person name="Barrangou R."/>
            <person name="Klaenhammer T.R."/>
            <person name="Caufield P.W."/>
            <person name="Cui Y."/>
            <person name="Zhang H."/>
            <person name="O'Toole P.W."/>
        </authorList>
    </citation>
    <scope>NUCLEOTIDE SEQUENCE [LARGE SCALE GENOMIC DNA]</scope>
    <source>
        <strain evidence="7 9">DSM 23908</strain>
    </source>
</reference>
<dbReference type="PANTHER" id="PTHR43110">
    <property type="entry name" value="THIOL PEROXIDASE"/>
    <property type="match status" value="1"/>
</dbReference>
<gene>
    <name evidence="6" type="ORF">BN52_10090</name>
    <name evidence="7" type="ORF">FC38_GL001191</name>
</gene>
<proteinExistence type="predicted"/>
<accession>I7KNU2</accession>
<dbReference type="InterPro" id="IPR036249">
    <property type="entry name" value="Thioredoxin-like_sf"/>
</dbReference>
<keyword evidence="6" id="KW-0560">Oxidoreductase</keyword>
<evidence type="ECO:0000313" key="9">
    <source>
        <dbReference type="Proteomes" id="UP000051521"/>
    </source>
</evidence>
<evidence type="ECO:0000313" key="7">
    <source>
        <dbReference type="EMBL" id="KRN10219.1"/>
    </source>
</evidence>
<evidence type="ECO:0000256" key="4">
    <source>
        <dbReference type="ARBA" id="ARBA00023284"/>
    </source>
</evidence>
<dbReference type="Pfam" id="PF00578">
    <property type="entry name" value="AhpC-TSA"/>
    <property type="match status" value="1"/>
</dbReference>
<evidence type="ECO:0000256" key="2">
    <source>
        <dbReference type="ARBA" id="ARBA00022862"/>
    </source>
</evidence>
<dbReference type="STRING" id="1423751.FC38_GL001191"/>
<dbReference type="InterPro" id="IPR000866">
    <property type="entry name" value="AhpC/TSA"/>
</dbReference>
<evidence type="ECO:0000256" key="3">
    <source>
        <dbReference type="ARBA" id="ARBA00023157"/>
    </source>
</evidence>
<keyword evidence="3" id="KW-1015">Disulfide bond</keyword>
<dbReference type="SUPFAM" id="SSF52833">
    <property type="entry name" value="Thioredoxin-like"/>
    <property type="match status" value="1"/>
</dbReference>
<dbReference type="PATRIC" id="fig|1423751.3.peg.1230"/>
<keyword evidence="1 6" id="KW-0575">Peroxidase</keyword>
<dbReference type="OrthoDB" id="9781543at2"/>
<dbReference type="Proteomes" id="UP000009326">
    <property type="component" value="Unassembled WGS sequence"/>
</dbReference>
<dbReference type="EMBL" id="AYZO01000033">
    <property type="protein sequence ID" value="KRN10219.1"/>
    <property type="molecule type" value="Genomic_DNA"/>
</dbReference>
<dbReference type="InterPro" id="IPR050455">
    <property type="entry name" value="Tpx_Peroxidase_subfamily"/>
</dbReference>
<dbReference type="PANTHER" id="PTHR43110:SF1">
    <property type="entry name" value="THIOL PEROXIDASE"/>
    <property type="match status" value="1"/>
</dbReference>
<comment type="caution">
    <text evidence="6">The sequence shown here is derived from an EMBL/GenBank/DDBJ whole genome shotgun (WGS) entry which is preliminary data.</text>
</comment>
<dbReference type="AlphaFoldDB" id="I7KNU2"/>
<protein>
    <submittedName>
        <fullName evidence="6">Thiol peroxidase (Hydroperoxide reductase, Peroxiredoxin)</fullName>
        <ecNumber evidence="6">1.11.1.-</ecNumber>
    </submittedName>
    <submittedName>
        <fullName evidence="7">Thioredoxin peroxidase</fullName>
    </submittedName>
</protein>
<dbReference type="RefSeq" id="WP_008472999.1">
    <property type="nucleotide sequence ID" value="NZ_AYZO01000033.1"/>
</dbReference>
<reference evidence="6 8" key="1">
    <citation type="submission" date="2012-06" db="EMBL/GenBank/DDBJ databases">
        <title>Draft genome sequence of Lactobacillus gigeriorum CRBIP 24.85T, isolated from chicken crop.</title>
        <authorList>
            <person name="Cousin S."/>
            <person name="Ma L."/>
            <person name="Creno S."/>
            <person name="Clermont D."/>
            <person name="Loux V."/>
            <person name="Bizet C."/>
            <person name="Bouchier C."/>
        </authorList>
    </citation>
    <scope>NUCLEOTIDE SEQUENCE [LARGE SCALE GENOMIC DNA]</scope>
    <source>
        <strain evidence="8">CRBIP 24.85T</strain>
        <strain evidence="6">Type strain: CRBIP 24.85</strain>
    </source>
</reference>
<dbReference type="EC" id="1.11.1.-" evidence="6"/>
<evidence type="ECO:0000256" key="1">
    <source>
        <dbReference type="ARBA" id="ARBA00022559"/>
    </source>
</evidence>
<dbReference type="Proteomes" id="UP000051521">
    <property type="component" value="Unassembled WGS sequence"/>
</dbReference>
<dbReference type="PROSITE" id="PS51352">
    <property type="entry name" value="THIOREDOXIN_2"/>
    <property type="match status" value="1"/>
</dbReference>
<dbReference type="InterPro" id="IPR002065">
    <property type="entry name" value="TPX"/>
</dbReference>
<keyword evidence="2" id="KW-0049">Antioxidant</keyword>
<organism evidence="6 8">
    <name type="scientific">Lactobacillus gigeriorum DSM 23908 = CRBIP 24.85</name>
    <dbReference type="NCBI Taxonomy" id="1423751"/>
    <lineage>
        <taxon>Bacteria</taxon>
        <taxon>Bacillati</taxon>
        <taxon>Bacillota</taxon>
        <taxon>Bacilli</taxon>
        <taxon>Lactobacillales</taxon>
        <taxon>Lactobacillaceae</taxon>
        <taxon>Lactobacillus</taxon>
    </lineage>
</organism>
<evidence type="ECO:0000259" key="5">
    <source>
        <dbReference type="PROSITE" id="PS51352"/>
    </source>
</evidence>
<evidence type="ECO:0000313" key="6">
    <source>
        <dbReference type="EMBL" id="CCI86919.1"/>
    </source>
</evidence>
<dbReference type="CDD" id="cd03014">
    <property type="entry name" value="PRX_Atyp2cys"/>
    <property type="match status" value="1"/>
</dbReference>
<sequence>MQITFFDEPLETVGTPVEVGETFPAFEVTNSKGESVKSSDLVKGLTLVSVVPDINTSVCSLQTKHFNQEVDNFDGVSFYTISTNTVEDQKNWCAAEGVEKMELLSDADFNFGKSANLLIPDKNIDQRSVWILDENGKVLYRELLVEQTHEPNYDKALDFLKNL</sequence>